<protein>
    <submittedName>
        <fullName evidence="2">Uncharacterized protein</fullName>
    </submittedName>
</protein>
<organism evidence="2 3">
    <name type="scientific">Kwoniella dendrophila CBS 6074</name>
    <dbReference type="NCBI Taxonomy" id="1295534"/>
    <lineage>
        <taxon>Eukaryota</taxon>
        <taxon>Fungi</taxon>
        <taxon>Dikarya</taxon>
        <taxon>Basidiomycota</taxon>
        <taxon>Agaricomycotina</taxon>
        <taxon>Tremellomycetes</taxon>
        <taxon>Tremellales</taxon>
        <taxon>Cryptococcaceae</taxon>
        <taxon>Kwoniella</taxon>
    </lineage>
</organism>
<dbReference type="AlphaFoldDB" id="A0AAX4JV80"/>
<dbReference type="GeneID" id="91094948"/>
<proteinExistence type="predicted"/>
<feature type="compositionally biased region" description="Basic and acidic residues" evidence="1">
    <location>
        <begin position="90"/>
        <end position="116"/>
    </location>
</feature>
<name>A0AAX4JV80_9TREE</name>
<evidence type="ECO:0000313" key="2">
    <source>
        <dbReference type="EMBL" id="WWC89356.1"/>
    </source>
</evidence>
<evidence type="ECO:0000313" key="3">
    <source>
        <dbReference type="Proteomes" id="UP001355207"/>
    </source>
</evidence>
<sequence>MPTRPAALRIPISSLLASSSSPSSSTLNQEKENGNSQEYLPSSSYIVGELPPTSPIHLSVNYLDLIDDNPSDTQYRLPRNAQSSIGISDAKGKGKGKEKAIISDKDIDVDDNRNREGIPQTEEKDEEEEEKYIREIREKERCLIITGSKWNFNDTIKENDEDSFRNNSGYFEYMKKLKRIDLRYCPTPSHMELLLNLLTESDQRVIPSKGQQQQPQSLQSTPSLIILWDIASLFMYEENIDENEPPPQRTQKDDGMPLGEDEINDEDIDMNGESHSKVRKKFKPGVCISDYMDILSAIRATIDHLNTLHPSDPPTQLVILEPSLDPLSSLPILPPLSSENEDPKMPKSARERKINILDGVRWIFGKDSIGTIHQLSGDQNNSISTLFYSLTFDIDKNKSYQMKKKKCDKSEYSIPNFESQLNRPTGWKWEWVSS</sequence>
<dbReference type="EMBL" id="CP144102">
    <property type="protein sequence ID" value="WWC89356.1"/>
    <property type="molecule type" value="Genomic_DNA"/>
</dbReference>
<feature type="region of interest" description="Disordered" evidence="1">
    <location>
        <begin position="17"/>
        <end position="40"/>
    </location>
</feature>
<evidence type="ECO:0000256" key="1">
    <source>
        <dbReference type="SAM" id="MobiDB-lite"/>
    </source>
</evidence>
<dbReference type="RefSeq" id="XP_066076119.1">
    <property type="nucleotide sequence ID" value="XM_066220022.1"/>
</dbReference>
<feature type="region of interest" description="Disordered" evidence="1">
    <location>
        <begin position="241"/>
        <end position="260"/>
    </location>
</feature>
<accession>A0AAX4JV80</accession>
<dbReference type="Proteomes" id="UP001355207">
    <property type="component" value="Chromosome 5"/>
</dbReference>
<gene>
    <name evidence="2" type="ORF">L201_004278</name>
</gene>
<keyword evidence="3" id="KW-1185">Reference proteome</keyword>
<feature type="region of interest" description="Disordered" evidence="1">
    <location>
        <begin position="78"/>
        <end position="129"/>
    </location>
</feature>
<reference evidence="2 3" key="1">
    <citation type="submission" date="2024-01" db="EMBL/GenBank/DDBJ databases">
        <title>Comparative genomics of Cryptococcus and Kwoniella reveals pathogenesis evolution and contrasting modes of karyotype evolution via chromosome fusion or intercentromeric recombination.</title>
        <authorList>
            <person name="Coelho M.A."/>
            <person name="David-Palma M."/>
            <person name="Shea T."/>
            <person name="Bowers K."/>
            <person name="McGinley-Smith S."/>
            <person name="Mohammad A.W."/>
            <person name="Gnirke A."/>
            <person name="Yurkov A.M."/>
            <person name="Nowrousian M."/>
            <person name="Sun S."/>
            <person name="Cuomo C.A."/>
            <person name="Heitman J."/>
        </authorList>
    </citation>
    <scope>NUCLEOTIDE SEQUENCE [LARGE SCALE GENOMIC DNA]</scope>
    <source>
        <strain evidence="2 3">CBS 6074</strain>
    </source>
</reference>